<reference evidence="2" key="1">
    <citation type="submission" date="2019-04" db="EMBL/GenBank/DDBJ databases">
        <authorList>
            <person name="Melise S."/>
            <person name="Noan J."/>
            <person name="Okalmin O."/>
        </authorList>
    </citation>
    <scope>NUCLEOTIDE SEQUENCE</scope>
    <source>
        <strain evidence="2">FN9</strain>
    </source>
</reference>
<sequence length="74" mass="8215">MPFFAATFPAEALCTCWVRRYSSFNRKAIPGNRKTLQHHGNRPDDLTAISQMGNPAPLNNKLALPGRSFGLNTK</sequence>
<evidence type="ECO:0000313" key="2">
    <source>
        <dbReference type="EMBL" id="VIO57159.1"/>
    </source>
</evidence>
<organism evidence="1 3">
    <name type="scientific">Gibberella zeae</name>
    <name type="common">Wheat head blight fungus</name>
    <name type="synonym">Fusarium graminearum</name>
    <dbReference type="NCBI Taxonomy" id="5518"/>
    <lineage>
        <taxon>Eukaryota</taxon>
        <taxon>Fungi</taxon>
        <taxon>Dikarya</taxon>
        <taxon>Ascomycota</taxon>
        <taxon>Pezizomycotina</taxon>
        <taxon>Sordariomycetes</taxon>
        <taxon>Hypocreomycetidae</taxon>
        <taxon>Hypocreales</taxon>
        <taxon>Nectriaceae</taxon>
        <taxon>Fusarium</taxon>
    </lineage>
</organism>
<dbReference type="AlphaFoldDB" id="A0A4U9EQR3"/>
<dbReference type="Proteomes" id="UP000746612">
    <property type="component" value="Unassembled WGS sequence"/>
</dbReference>
<evidence type="ECO:0000313" key="3">
    <source>
        <dbReference type="Proteomes" id="UP000746612"/>
    </source>
</evidence>
<proteinExistence type="predicted"/>
<dbReference type="EMBL" id="CAJPIJ010000164">
    <property type="protein sequence ID" value="CAG1999939.1"/>
    <property type="molecule type" value="Genomic_DNA"/>
</dbReference>
<gene>
    <name evidence="2" type="ORF">FUG_LOCUS244915</name>
    <name evidence="1" type="ORF">MDCFG202_LOCUS457061</name>
</gene>
<dbReference type="EMBL" id="CAAKMV010000128">
    <property type="protein sequence ID" value="VIO57159.1"/>
    <property type="molecule type" value="Genomic_DNA"/>
</dbReference>
<reference evidence="1" key="2">
    <citation type="submission" date="2021-03" db="EMBL/GenBank/DDBJ databases">
        <authorList>
            <person name="Alouane T."/>
            <person name="Langin T."/>
            <person name="Bonhomme L."/>
        </authorList>
    </citation>
    <scope>NUCLEOTIDE SEQUENCE</scope>
    <source>
        <strain evidence="1">MDC_Fg202</strain>
    </source>
</reference>
<protein>
    <submittedName>
        <fullName evidence="1">Uncharacterized protein</fullName>
    </submittedName>
</protein>
<name>A0A4U9EQR3_GIBZA</name>
<evidence type="ECO:0000313" key="1">
    <source>
        <dbReference type="EMBL" id="CAG1999939.1"/>
    </source>
</evidence>
<accession>A0A4U9EQR3</accession>